<dbReference type="EMBL" id="CAKXZT010000126">
    <property type="protein sequence ID" value="CAH2402370.1"/>
    <property type="molecule type" value="Genomic_DNA"/>
</dbReference>
<organism evidence="1 2">
    <name type="scientific">Mesorhizobium escarrei</name>
    <dbReference type="NCBI Taxonomy" id="666018"/>
    <lineage>
        <taxon>Bacteria</taxon>
        <taxon>Pseudomonadati</taxon>
        <taxon>Pseudomonadota</taxon>
        <taxon>Alphaproteobacteria</taxon>
        <taxon>Hyphomicrobiales</taxon>
        <taxon>Phyllobacteriaceae</taxon>
        <taxon>Mesorhizobium</taxon>
    </lineage>
</organism>
<accession>A0ABM9DZZ9</accession>
<keyword evidence="2" id="KW-1185">Reference proteome</keyword>
<protein>
    <submittedName>
        <fullName evidence="1">Uncharacterized protein</fullName>
    </submittedName>
</protein>
<reference evidence="1 2" key="1">
    <citation type="submission" date="2022-03" db="EMBL/GenBank/DDBJ databases">
        <authorList>
            <person name="Brunel B."/>
        </authorList>
    </citation>
    <scope>NUCLEOTIDE SEQUENCE [LARGE SCALE GENOMIC DNA]</scope>
    <source>
        <strain evidence="1">STM5069sample</strain>
    </source>
</reference>
<sequence length="37" mass="3883">MGKWPAPLGGGRWGEAMAKEIGEGAQIGEITPKVKKC</sequence>
<comment type="caution">
    <text evidence="1">The sequence shown here is derived from an EMBL/GenBank/DDBJ whole genome shotgun (WGS) entry which is preliminary data.</text>
</comment>
<evidence type="ECO:0000313" key="2">
    <source>
        <dbReference type="Proteomes" id="UP001153050"/>
    </source>
</evidence>
<name>A0ABM9DZZ9_9HYPH</name>
<dbReference type="Proteomes" id="UP001153050">
    <property type="component" value="Unassembled WGS sequence"/>
</dbReference>
<gene>
    <name evidence="1" type="ORF">MES5069_310106</name>
</gene>
<proteinExistence type="predicted"/>
<evidence type="ECO:0000313" key="1">
    <source>
        <dbReference type="EMBL" id="CAH2402370.1"/>
    </source>
</evidence>